<evidence type="ECO:0000313" key="4">
    <source>
        <dbReference type="EMBL" id="CAD7397018.1"/>
    </source>
</evidence>
<dbReference type="InterPro" id="IPR001611">
    <property type="entry name" value="Leu-rich_rpt"/>
</dbReference>
<dbReference type="GO" id="GO:0005737">
    <property type="term" value="C:cytoplasm"/>
    <property type="evidence" value="ECO:0007669"/>
    <property type="project" value="TreeGrafter"/>
</dbReference>
<dbReference type="SUPFAM" id="SSF52058">
    <property type="entry name" value="L domain-like"/>
    <property type="match status" value="1"/>
</dbReference>
<protein>
    <submittedName>
        <fullName evidence="4">Uncharacterized protein</fullName>
    </submittedName>
</protein>
<evidence type="ECO:0000256" key="3">
    <source>
        <dbReference type="SAM" id="Coils"/>
    </source>
</evidence>
<keyword evidence="3" id="KW-0175">Coiled coil</keyword>
<dbReference type="InterPro" id="IPR050216">
    <property type="entry name" value="LRR_domain-containing"/>
</dbReference>
<accession>A0A7R9GT64</accession>
<gene>
    <name evidence="4" type="ORF">TCEB3V08_LOCUS3898</name>
</gene>
<dbReference type="PANTHER" id="PTHR48051">
    <property type="match status" value="1"/>
</dbReference>
<sequence>MGGCGGGDERRISADLWFLAVVLEKSPHRLLKFLRHELELELGQGVRVPGQTVLSRYLAHYNFVEMHLDSVFKYGEVATLPPELFKCRNVRVLSLKYNNLEWIPPDVGRMSALERLSLTNNRLQNQSIPFTLTFCRRLTELYLDNNLLDALPGFLLAMPQLCTVHRHGNHNYFKATFMWYHTDVNERGKETAQKYSKRKSFTEEIDELKATKQRLQADVDTLTKSAGRLSEQVETTGNLIFVSKSNSFIRTAREKTAALADINKQLSDRVLRVCGVAQKGKQQVQTSKHPDTLVLLAARAVMASKCDFFQPDLLPVAVQDYIAHVYPSFNVCGNCPTVTPLAAPGYKVYTFKNPYLGNTCVPFQHWACSLACAKQIEVPAHMEQMRAAERMDREYNHYIQEFQVEPRPPLPSRGLCALV</sequence>
<keyword evidence="2" id="KW-0677">Repeat</keyword>
<dbReference type="AlphaFoldDB" id="A0A7R9GT64"/>
<keyword evidence="1" id="KW-0433">Leucine-rich repeat</keyword>
<evidence type="ECO:0000256" key="2">
    <source>
        <dbReference type="ARBA" id="ARBA00022737"/>
    </source>
</evidence>
<organism evidence="4">
    <name type="scientific">Timema cristinae</name>
    <name type="common">Walking stick</name>
    <dbReference type="NCBI Taxonomy" id="61476"/>
    <lineage>
        <taxon>Eukaryota</taxon>
        <taxon>Metazoa</taxon>
        <taxon>Ecdysozoa</taxon>
        <taxon>Arthropoda</taxon>
        <taxon>Hexapoda</taxon>
        <taxon>Insecta</taxon>
        <taxon>Pterygota</taxon>
        <taxon>Neoptera</taxon>
        <taxon>Polyneoptera</taxon>
        <taxon>Phasmatodea</taxon>
        <taxon>Timematodea</taxon>
        <taxon>Timematoidea</taxon>
        <taxon>Timematidae</taxon>
        <taxon>Timema</taxon>
    </lineage>
</organism>
<feature type="coiled-coil region" evidence="3">
    <location>
        <begin position="198"/>
        <end position="232"/>
    </location>
</feature>
<proteinExistence type="predicted"/>
<dbReference type="InterPro" id="IPR032675">
    <property type="entry name" value="LRR_dom_sf"/>
</dbReference>
<evidence type="ECO:0000256" key="1">
    <source>
        <dbReference type="ARBA" id="ARBA00022614"/>
    </source>
</evidence>
<name>A0A7R9GT64_TIMCR</name>
<dbReference type="Gene3D" id="3.80.10.10">
    <property type="entry name" value="Ribonuclease Inhibitor"/>
    <property type="match status" value="1"/>
</dbReference>
<dbReference type="PANTHER" id="PTHR48051:SF1">
    <property type="entry name" value="RAS SUPPRESSOR PROTEIN 1"/>
    <property type="match status" value="1"/>
</dbReference>
<dbReference type="Pfam" id="PF13855">
    <property type="entry name" value="LRR_8"/>
    <property type="match status" value="1"/>
</dbReference>
<reference evidence="4" key="1">
    <citation type="submission" date="2020-11" db="EMBL/GenBank/DDBJ databases">
        <authorList>
            <person name="Tran Van P."/>
        </authorList>
    </citation>
    <scope>NUCLEOTIDE SEQUENCE</scope>
</reference>
<dbReference type="EMBL" id="OC317463">
    <property type="protein sequence ID" value="CAD7397018.1"/>
    <property type="molecule type" value="Genomic_DNA"/>
</dbReference>